<accession>A0A8S2DQR3</accession>
<dbReference type="EMBL" id="CAJNOK010006587">
    <property type="protein sequence ID" value="CAF1008212.1"/>
    <property type="molecule type" value="Genomic_DNA"/>
</dbReference>
<sequence length="144" mass="16209">MSDSIPKAVTAISIDEEQMEKLNAELVDLFPKNEAIQTAMVEGSNSYKHEESLVHDGFICDAELFADLGSDHIPAKLFLILFLVEPGGNDKQKREETYDLLLDLLVQSDPCKPIVYPRVLVDIIRTRYPDNDPSVDEITLTDFL</sequence>
<organism evidence="1 3">
    <name type="scientific">Didymodactylos carnosus</name>
    <dbReference type="NCBI Taxonomy" id="1234261"/>
    <lineage>
        <taxon>Eukaryota</taxon>
        <taxon>Metazoa</taxon>
        <taxon>Spiralia</taxon>
        <taxon>Gnathifera</taxon>
        <taxon>Rotifera</taxon>
        <taxon>Eurotatoria</taxon>
        <taxon>Bdelloidea</taxon>
        <taxon>Philodinida</taxon>
        <taxon>Philodinidae</taxon>
        <taxon>Didymodactylos</taxon>
    </lineage>
</organism>
<protein>
    <submittedName>
        <fullName evidence="1">Uncharacterized protein</fullName>
    </submittedName>
</protein>
<dbReference type="Proteomes" id="UP000682733">
    <property type="component" value="Unassembled WGS sequence"/>
</dbReference>
<evidence type="ECO:0000313" key="2">
    <source>
        <dbReference type="EMBL" id="CAF3777232.1"/>
    </source>
</evidence>
<name>A0A8S2DQR3_9BILA</name>
<dbReference type="Proteomes" id="UP000677228">
    <property type="component" value="Unassembled WGS sequence"/>
</dbReference>
<reference evidence="1" key="1">
    <citation type="submission" date="2021-02" db="EMBL/GenBank/DDBJ databases">
        <authorList>
            <person name="Nowell W R."/>
        </authorList>
    </citation>
    <scope>NUCLEOTIDE SEQUENCE</scope>
</reference>
<comment type="caution">
    <text evidence="1">The sequence shown here is derived from an EMBL/GenBank/DDBJ whole genome shotgun (WGS) entry which is preliminary data.</text>
</comment>
<proteinExistence type="predicted"/>
<gene>
    <name evidence="1" type="ORF">OVA965_LOCUS14906</name>
    <name evidence="2" type="ORF">TMI583_LOCUS14911</name>
</gene>
<evidence type="ECO:0000313" key="3">
    <source>
        <dbReference type="Proteomes" id="UP000677228"/>
    </source>
</evidence>
<dbReference type="EMBL" id="CAJOBA010006596">
    <property type="protein sequence ID" value="CAF3777232.1"/>
    <property type="molecule type" value="Genomic_DNA"/>
</dbReference>
<dbReference type="AlphaFoldDB" id="A0A8S2DQR3"/>
<evidence type="ECO:0000313" key="1">
    <source>
        <dbReference type="EMBL" id="CAF1008212.1"/>
    </source>
</evidence>